<evidence type="ECO:0000313" key="3">
    <source>
        <dbReference type="Proteomes" id="UP000325286"/>
    </source>
</evidence>
<sequence>MSVPQPNPYQPPQAAGEWAAPLEPPGRPRLVWAMLLGLLGGLPYAGFVLMLVRTGGTDRLAGFMLAGNLLFTLVVAIWELIRHRSVWCSYGGMIAGQLLILAGMLVSGFGNVVPVLTINVIIIAIAAGLGGVSWGIARRTKLSDR</sequence>
<dbReference type="AlphaFoldDB" id="A0A5B9QJZ9"/>
<proteinExistence type="predicted"/>
<dbReference type="RefSeq" id="WP_068141714.1">
    <property type="nucleotide sequence ID" value="NZ_CP042914.1"/>
</dbReference>
<dbReference type="EMBL" id="CP042914">
    <property type="protein sequence ID" value="QEG38299.1"/>
    <property type="molecule type" value="Genomic_DNA"/>
</dbReference>
<organism evidence="2 3">
    <name type="scientific">Roseimaritima ulvae</name>
    <dbReference type="NCBI Taxonomy" id="980254"/>
    <lineage>
        <taxon>Bacteria</taxon>
        <taxon>Pseudomonadati</taxon>
        <taxon>Planctomycetota</taxon>
        <taxon>Planctomycetia</taxon>
        <taxon>Pirellulales</taxon>
        <taxon>Pirellulaceae</taxon>
        <taxon>Roseimaritima</taxon>
    </lineage>
</organism>
<feature type="transmembrane region" description="Helical" evidence="1">
    <location>
        <begin position="90"/>
        <end position="110"/>
    </location>
</feature>
<gene>
    <name evidence="2" type="ORF">UC8_02550</name>
</gene>
<reference evidence="2 3" key="1">
    <citation type="submission" date="2019-08" db="EMBL/GenBank/DDBJ databases">
        <title>Deep-cultivation of Planctomycetes and their phenomic and genomic characterization uncovers novel biology.</title>
        <authorList>
            <person name="Wiegand S."/>
            <person name="Jogler M."/>
            <person name="Boedeker C."/>
            <person name="Pinto D."/>
            <person name="Vollmers J."/>
            <person name="Rivas-Marin E."/>
            <person name="Kohn T."/>
            <person name="Peeters S.H."/>
            <person name="Heuer A."/>
            <person name="Rast P."/>
            <person name="Oberbeckmann S."/>
            <person name="Bunk B."/>
            <person name="Jeske O."/>
            <person name="Meyerdierks A."/>
            <person name="Storesund J.E."/>
            <person name="Kallscheuer N."/>
            <person name="Luecker S."/>
            <person name="Lage O.M."/>
            <person name="Pohl T."/>
            <person name="Merkel B.J."/>
            <person name="Hornburger P."/>
            <person name="Mueller R.-W."/>
            <person name="Bruemmer F."/>
            <person name="Labrenz M."/>
            <person name="Spormann A.M."/>
            <person name="Op den Camp H."/>
            <person name="Overmann J."/>
            <person name="Amann R."/>
            <person name="Jetten M.S.M."/>
            <person name="Mascher T."/>
            <person name="Medema M.H."/>
            <person name="Devos D.P."/>
            <person name="Kaster A.-K."/>
            <person name="Ovreas L."/>
            <person name="Rohde M."/>
            <person name="Galperin M.Y."/>
            <person name="Jogler C."/>
        </authorList>
    </citation>
    <scope>NUCLEOTIDE SEQUENCE [LARGE SCALE GENOMIC DNA]</scope>
    <source>
        <strain evidence="2 3">UC8</strain>
    </source>
</reference>
<keyword evidence="3" id="KW-1185">Reference proteome</keyword>
<name>A0A5B9QJZ9_9BACT</name>
<feature type="transmembrane region" description="Helical" evidence="1">
    <location>
        <begin position="60"/>
        <end position="78"/>
    </location>
</feature>
<dbReference type="Proteomes" id="UP000325286">
    <property type="component" value="Chromosome"/>
</dbReference>
<keyword evidence="1" id="KW-0472">Membrane</keyword>
<dbReference type="KEGG" id="rul:UC8_02550"/>
<evidence type="ECO:0000256" key="1">
    <source>
        <dbReference type="SAM" id="Phobius"/>
    </source>
</evidence>
<feature type="transmembrane region" description="Helical" evidence="1">
    <location>
        <begin position="30"/>
        <end position="54"/>
    </location>
</feature>
<keyword evidence="1" id="KW-0812">Transmembrane</keyword>
<evidence type="ECO:0000313" key="2">
    <source>
        <dbReference type="EMBL" id="QEG38299.1"/>
    </source>
</evidence>
<feature type="transmembrane region" description="Helical" evidence="1">
    <location>
        <begin position="116"/>
        <end position="137"/>
    </location>
</feature>
<protein>
    <submittedName>
        <fullName evidence="2">Uncharacterized protein</fullName>
    </submittedName>
</protein>
<accession>A0A5B9QJZ9</accession>
<keyword evidence="1" id="KW-1133">Transmembrane helix</keyword>